<dbReference type="GeneID" id="106567789"/>
<evidence type="ECO:0000256" key="2">
    <source>
        <dbReference type="ARBA" id="ARBA00007750"/>
    </source>
</evidence>
<feature type="region of interest" description="Disordered" evidence="7">
    <location>
        <begin position="117"/>
        <end position="142"/>
    </location>
</feature>
<comment type="similarity">
    <text evidence="2">Belongs to the Amer family.</text>
</comment>
<protein>
    <submittedName>
        <fullName evidence="9">APC membrane recruitment protein 1 isoform X1</fullName>
    </submittedName>
</protein>
<dbReference type="KEGG" id="sasa:106567789"/>
<dbReference type="InterPro" id="IPR019003">
    <property type="entry name" value="AMER"/>
</dbReference>
<reference evidence="9" key="1">
    <citation type="submission" date="2025-08" db="UniProtKB">
        <authorList>
            <consortium name="RefSeq"/>
        </authorList>
    </citation>
    <scope>IDENTIFICATION</scope>
</reference>
<dbReference type="GO" id="GO:0008013">
    <property type="term" value="F:beta-catenin binding"/>
    <property type="evidence" value="ECO:0007669"/>
    <property type="project" value="TreeGrafter"/>
</dbReference>
<evidence type="ECO:0000256" key="1">
    <source>
        <dbReference type="ARBA" id="ARBA00004202"/>
    </source>
</evidence>
<dbReference type="Bgee" id="ENSSSAG00000062015">
    <property type="expression patterns" value="Expressed in ovary and 24 other cell types or tissues"/>
</dbReference>
<evidence type="ECO:0000256" key="7">
    <source>
        <dbReference type="SAM" id="MobiDB-lite"/>
    </source>
</evidence>
<gene>
    <name evidence="9" type="primary">LOC106567789</name>
</gene>
<dbReference type="PANTHER" id="PTHR22237">
    <property type="entry name" value="APC MEMBRANE RECRUITMENT PROTEIN 2-RELATED"/>
    <property type="match status" value="1"/>
</dbReference>
<keyword evidence="6" id="KW-0472">Membrane</keyword>
<dbReference type="PANTHER" id="PTHR22237:SF0">
    <property type="entry name" value="APC MEMBRANE RECRUITMENT PROTEIN 1"/>
    <property type="match status" value="1"/>
</dbReference>
<proteinExistence type="inferred from homology"/>
<evidence type="ECO:0000256" key="5">
    <source>
        <dbReference type="ARBA" id="ARBA00023121"/>
    </source>
</evidence>
<dbReference type="STRING" id="8030.ENSSSAP00000072689"/>
<keyword evidence="5" id="KW-0446">Lipid-binding</keyword>
<dbReference type="GO" id="GO:0005546">
    <property type="term" value="F:phosphatidylinositol-4,5-bisphosphate binding"/>
    <property type="evidence" value="ECO:0007669"/>
    <property type="project" value="TreeGrafter"/>
</dbReference>
<dbReference type="PaxDb" id="8030-ENSSSAP00000072689"/>
<accession>A0A1S3LPT4</accession>
<dbReference type="AlphaFoldDB" id="A0A1S3LPT4"/>
<dbReference type="Proteomes" id="UP001652741">
    <property type="component" value="Chromosome ssa13"/>
</dbReference>
<feature type="compositionally biased region" description="Polar residues" evidence="7">
    <location>
        <begin position="934"/>
        <end position="943"/>
    </location>
</feature>
<feature type="region of interest" description="Disordered" evidence="7">
    <location>
        <begin position="915"/>
        <end position="943"/>
    </location>
</feature>
<feature type="region of interest" description="Disordered" evidence="7">
    <location>
        <begin position="426"/>
        <end position="513"/>
    </location>
</feature>
<dbReference type="RefSeq" id="XP_013993003.1">
    <property type="nucleotide sequence ID" value="XM_014137528.2"/>
</dbReference>
<dbReference type="Pfam" id="PF09422">
    <property type="entry name" value="AMER"/>
    <property type="match status" value="1"/>
</dbReference>
<dbReference type="GO" id="GO:0060828">
    <property type="term" value="P:regulation of canonical Wnt signaling pathway"/>
    <property type="evidence" value="ECO:0007669"/>
    <property type="project" value="TreeGrafter"/>
</dbReference>
<dbReference type="OrthoDB" id="9898564at2759"/>
<dbReference type="GO" id="GO:0005886">
    <property type="term" value="C:plasma membrane"/>
    <property type="evidence" value="ECO:0007669"/>
    <property type="project" value="UniProtKB-SubCell"/>
</dbReference>
<evidence type="ECO:0000256" key="3">
    <source>
        <dbReference type="ARBA" id="ARBA00022475"/>
    </source>
</evidence>
<feature type="compositionally biased region" description="Basic and acidic residues" evidence="7">
    <location>
        <begin position="498"/>
        <end position="513"/>
    </location>
</feature>
<feature type="region of interest" description="Disordered" evidence="7">
    <location>
        <begin position="977"/>
        <end position="1017"/>
    </location>
</feature>
<keyword evidence="3" id="KW-1003">Cell membrane</keyword>
<keyword evidence="8" id="KW-1185">Reference proteome</keyword>
<evidence type="ECO:0000313" key="8">
    <source>
        <dbReference type="Proteomes" id="UP001652741"/>
    </source>
</evidence>
<evidence type="ECO:0000256" key="6">
    <source>
        <dbReference type="ARBA" id="ARBA00023136"/>
    </source>
</evidence>
<dbReference type="GO" id="GO:0016055">
    <property type="term" value="P:Wnt signaling pathway"/>
    <property type="evidence" value="ECO:0007669"/>
    <property type="project" value="UniProtKB-KW"/>
</dbReference>
<evidence type="ECO:0000313" key="9">
    <source>
        <dbReference type="RefSeq" id="XP_013993003.1"/>
    </source>
</evidence>
<feature type="region of interest" description="Disordered" evidence="7">
    <location>
        <begin position="677"/>
        <end position="701"/>
    </location>
</feature>
<comment type="subcellular location">
    <subcellularLocation>
        <location evidence="1">Cell membrane</location>
        <topology evidence="1">Peripheral membrane protein</topology>
    </subcellularLocation>
</comment>
<evidence type="ECO:0000256" key="4">
    <source>
        <dbReference type="ARBA" id="ARBA00022687"/>
    </source>
</evidence>
<feature type="region of interest" description="Disordered" evidence="7">
    <location>
        <begin position="61"/>
        <end position="88"/>
    </location>
</feature>
<feature type="compositionally biased region" description="Polar residues" evidence="7">
    <location>
        <begin position="441"/>
        <end position="483"/>
    </location>
</feature>
<name>A0A1S3LPT4_SALSA</name>
<keyword evidence="4" id="KW-0879">Wnt signaling pathway</keyword>
<organism evidence="8 9">
    <name type="scientific">Salmo salar</name>
    <name type="common">Atlantic salmon</name>
    <dbReference type="NCBI Taxonomy" id="8030"/>
    <lineage>
        <taxon>Eukaryota</taxon>
        <taxon>Metazoa</taxon>
        <taxon>Chordata</taxon>
        <taxon>Craniata</taxon>
        <taxon>Vertebrata</taxon>
        <taxon>Euteleostomi</taxon>
        <taxon>Actinopterygii</taxon>
        <taxon>Neopterygii</taxon>
        <taxon>Teleostei</taxon>
        <taxon>Protacanthopterygii</taxon>
        <taxon>Salmoniformes</taxon>
        <taxon>Salmonidae</taxon>
        <taxon>Salmoninae</taxon>
        <taxon>Salmo</taxon>
    </lineage>
</organism>
<sequence>MNKRLQTVNATEQSESDLLCILSWGVAAKQQDCVAMEPCGGNEPASYTKHLSAGCEQTVMGGQDSQTEVKPPSDTFDAVPPEPQPSGKLKRTALRFFGGRKSICVLPNFFGGRNKNQNKCASKKGVSKSKTHDGLSKAGWEDSLGSGYVPAGDFEYHSQTPSTCCSEFGHSTGDQKSFSLPRQKKGLRGLFNSIRRHRKNRNCDLEKNEMVAMSHVCNKEVPIAQTKIDQNDTECLNSLSESNVPVSANVEDCLTIAPECINVDVIVSENNMVKQRSVDSLVGELMKGKDIVAKNDIPNKHEETLHETTEPGSLPNTNLESTVNVQLPTGSSQISLLYGDVASLKSFDSLTGCGDIIADQDDDSIAESTVSGERSRNAGKRSSCYVTYQGGGEEMATPDEVAGDYLHDLWENDAAENMCYTDSQEPDFLEHSESPRMTPEEPSSSYNMDISNNSNGDVEVTETTLTSADVMTPQSDHQESVPNSDEGYYDSTTPGQDEDGRDKVDKIRTDRLPRDSYSGDALYELFEPDDSLISPPLEKSKLPDPLEFLEIPAQCSDVNAMFTPETDLMEEDRLTLIQQDLLCAELKSMCKLSKEQALFTKGRIHQDNSFQESISKVNTKTQASMKEDQVNPEALNKKEYRSHAIEQRYFKACNGGNSERMSDAAFSSLASKTCQSQGMCPEQNKPQSPHLRGNHDISKETNNDLKDDQAICFSQALVDFTKQSQFYSNSTESMEGSESGSPFSQNMQSLPAIVTFDVVDMDNEGEYDQQMDMVMEEEDITSPYEVFEESYLQKDAFAECDLQMFDLYERSLLSNTWGIASLPRHLSLTRVHQSSLLAPLPSPLALNRRSRSLDTESLELEMTDMYLGSGAALASCPRTERVSKMVSLLHRKNNGHISTSENGDNRNMLQSWQPETEGTVTHPGADGKRKEQTHSLYQTQDGRMVSFSQPVSRVPNCKPHPISASKLADRVSCNSIPQNTGPLHRPSHLPLQSESCRPQAPGRPHAHYGRSDKASGGGGEALFYTSTVDSHPYNQHSKIRPVGITHGMPHLCSESGSPVSPVDYEQLPDFTSKGRKAVEMVRPVECNKHMSGANP</sequence>